<comment type="caution">
    <text evidence="1">The sequence shown here is derived from an EMBL/GenBank/DDBJ whole genome shotgun (WGS) entry which is preliminary data.</text>
</comment>
<dbReference type="Proteomes" id="UP000604473">
    <property type="component" value="Unassembled WGS sequence"/>
</dbReference>
<evidence type="ECO:0000313" key="2">
    <source>
        <dbReference type="Proteomes" id="UP000604473"/>
    </source>
</evidence>
<name>A0ABS1RQ75_RHOSU</name>
<proteinExistence type="predicted"/>
<dbReference type="RefSeq" id="WP_202247752.1">
    <property type="nucleotide sequence ID" value="NZ_JAESJG010000020.1"/>
</dbReference>
<accession>A0ABS1RQ75</accession>
<reference evidence="1 2" key="1">
    <citation type="submission" date="2021-01" db="EMBL/GenBank/DDBJ databases">
        <title>Draft genomes of Rhodovulum sulfidophilum.</title>
        <authorList>
            <person name="Guzman M.S."/>
        </authorList>
    </citation>
    <scope>NUCLEOTIDE SEQUENCE [LARGE SCALE GENOMIC DNA]</scope>
    <source>
        <strain evidence="1 2">AB35</strain>
    </source>
</reference>
<sequence length="68" mass="7767">MTWAAFERQAYQAARDWGVQPSEFWAMSPAEWWAEADAKIRESRAAAGGPRVKWTAEEIERVKRGGRA</sequence>
<evidence type="ECO:0000313" key="1">
    <source>
        <dbReference type="EMBL" id="MBL3608204.1"/>
    </source>
</evidence>
<evidence type="ECO:0008006" key="3">
    <source>
        <dbReference type="Google" id="ProtNLM"/>
    </source>
</evidence>
<protein>
    <recommendedName>
        <fullName evidence="3">Phage tail assembly chaperone</fullName>
    </recommendedName>
</protein>
<gene>
    <name evidence="1" type="ORF">JMM60_05215</name>
</gene>
<dbReference type="EMBL" id="JAESJJ010000004">
    <property type="protein sequence ID" value="MBL3608204.1"/>
    <property type="molecule type" value="Genomic_DNA"/>
</dbReference>
<keyword evidence="2" id="KW-1185">Reference proteome</keyword>
<organism evidence="1 2">
    <name type="scientific">Rhodovulum sulfidophilum</name>
    <name type="common">Rhodobacter sulfidophilus</name>
    <dbReference type="NCBI Taxonomy" id="35806"/>
    <lineage>
        <taxon>Bacteria</taxon>
        <taxon>Pseudomonadati</taxon>
        <taxon>Pseudomonadota</taxon>
        <taxon>Alphaproteobacteria</taxon>
        <taxon>Rhodobacterales</taxon>
        <taxon>Paracoccaceae</taxon>
        <taxon>Rhodovulum</taxon>
    </lineage>
</organism>